<dbReference type="PIRSF" id="PIRSF000124">
    <property type="entry name" value="UDPglc_GDPman_dh"/>
    <property type="match status" value="1"/>
</dbReference>
<dbReference type="RefSeq" id="WP_013159130.1">
    <property type="nucleotide sequence ID" value="NC_014212.1"/>
</dbReference>
<feature type="binding site" evidence="10">
    <location>
        <position position="350"/>
    </location>
    <ligand>
        <name>NAD(+)</name>
        <dbReference type="ChEBI" id="CHEBI:57540"/>
    </ligand>
</feature>
<dbReference type="InterPro" id="IPR008927">
    <property type="entry name" value="6-PGluconate_DH-like_C_sf"/>
</dbReference>
<evidence type="ECO:0000256" key="9">
    <source>
        <dbReference type="PIRSR" id="PIRSR500134-2"/>
    </source>
</evidence>
<feature type="active site" description="Nucleophile" evidence="8">
    <location>
        <position position="283"/>
    </location>
</feature>
<dbReference type="InterPro" id="IPR036220">
    <property type="entry name" value="UDP-Glc/GDP-Man_DH_C_sf"/>
</dbReference>
<feature type="binding site" evidence="9">
    <location>
        <begin position="157"/>
        <end position="160"/>
    </location>
    <ligand>
        <name>substrate</name>
    </ligand>
</feature>
<dbReference type="Pfam" id="PF03721">
    <property type="entry name" value="UDPG_MGDP_dh_N"/>
    <property type="match status" value="1"/>
</dbReference>
<feature type="binding site" evidence="9">
    <location>
        <position position="343"/>
    </location>
    <ligand>
        <name>substrate</name>
    </ligand>
</feature>
<dbReference type="PIRSF" id="PIRSF500134">
    <property type="entry name" value="UDPglc_DH_bac"/>
    <property type="match status" value="1"/>
</dbReference>
<reference evidence="12 13" key="1">
    <citation type="journal article" date="2010" name="Stand. Genomic Sci.">
        <title>Complete genome sequence of Meiothermus silvanus type strain (VI-R2).</title>
        <authorList>
            <person name="Sikorski J."/>
            <person name="Tindall B.J."/>
            <person name="Lowry S."/>
            <person name="Lucas S."/>
            <person name="Nolan M."/>
            <person name="Copeland A."/>
            <person name="Glavina Del Rio T."/>
            <person name="Tice H."/>
            <person name="Cheng J.F."/>
            <person name="Han C."/>
            <person name="Pitluck S."/>
            <person name="Liolios K."/>
            <person name="Ivanova N."/>
            <person name="Mavromatis K."/>
            <person name="Mikhailova N."/>
            <person name="Pati A."/>
            <person name="Goodwin L."/>
            <person name="Chen A."/>
            <person name="Palaniappan K."/>
            <person name="Land M."/>
            <person name="Hauser L."/>
            <person name="Chang Y.J."/>
            <person name="Jeffries C.D."/>
            <person name="Rohde M."/>
            <person name="Goker M."/>
            <person name="Woyke T."/>
            <person name="Bristow J."/>
            <person name="Eisen J.A."/>
            <person name="Markowitz V."/>
            <person name="Hugenholtz P."/>
            <person name="Kyrpides N.C."/>
            <person name="Klenk H.P."/>
            <person name="Lapidus A."/>
        </authorList>
    </citation>
    <scope>NUCLEOTIDE SEQUENCE [LARGE SCALE GENOMIC DNA]</scope>
    <source>
        <strain evidence="13">ATCC 700542 / DSM 9946 / VI-R2</strain>
    </source>
</reference>
<feature type="binding site" evidence="9">
    <location>
        <position position="280"/>
    </location>
    <ligand>
        <name>substrate</name>
    </ligand>
</feature>
<dbReference type="Gene3D" id="1.20.5.100">
    <property type="entry name" value="Cytochrome c1, transmembrane anchor, C-terminal"/>
    <property type="match status" value="1"/>
</dbReference>
<sequence>MKVAVIGTGYVGITTGVTLAYVGHHVTCVDVNPAKLASLKAGKAPIYEPGLEELLSLAAERLAFTDSYAEAVPEADVIFIAVGTPPLPDGNPDLQYLQAAAAGIGEHIGEGFTVVVNKSTVPIGSGNWVDALIHEAFATRQGKLFQEHLAVASNPEFLREGSAIHDSLYPDRMVVGAEDQRALEVLYTLYRPILEQTFTPPSFIPRPEGLQAVPFIATDLTSAELIKYSANAFLALKISFINEIAALAERVGADVTQIAKGIGLDARIGTRFLQAGIGWGGSCFGKDTAALIATAQDYGLSMPIVAAAREVNYRQRERIVEKLLAELKILKGRTIGLLGLAFKPNTDDLRDAPALDIAHRLIERGVRVRVHDPVAMEKARREHPHLALHYCETPEEVAEEADALVLVTEWAMYRELPWEEMARRMRRAVLVDGRNFLDRAQMAALGFRYVGIGLNPLEPPRLAAKEAPRAVRVEG</sequence>
<dbReference type="SUPFAM" id="SSF51735">
    <property type="entry name" value="NAD(P)-binding Rossmann-fold domains"/>
    <property type="match status" value="1"/>
</dbReference>
<dbReference type="HOGENOM" id="CLU_023810_1_2_0"/>
<evidence type="ECO:0000313" key="12">
    <source>
        <dbReference type="EMBL" id="ADH64595.1"/>
    </source>
</evidence>
<evidence type="ECO:0000256" key="5">
    <source>
        <dbReference type="ARBA" id="ARBA00023027"/>
    </source>
</evidence>
<feature type="binding site" evidence="9">
    <location>
        <position position="227"/>
    </location>
    <ligand>
        <name>substrate</name>
    </ligand>
</feature>
<dbReference type="KEGG" id="msv:Mesil_2750"/>
<organism evidence="12 13">
    <name type="scientific">Allomeiothermus silvanus (strain ATCC 700542 / DSM 9946 / NBRC 106475 / NCIMB 13440 / VI-R2)</name>
    <name type="common">Thermus silvanus</name>
    <dbReference type="NCBI Taxonomy" id="526227"/>
    <lineage>
        <taxon>Bacteria</taxon>
        <taxon>Thermotogati</taxon>
        <taxon>Deinococcota</taxon>
        <taxon>Deinococci</taxon>
        <taxon>Thermales</taxon>
        <taxon>Thermaceae</taxon>
        <taxon>Allomeiothermus</taxon>
    </lineage>
</organism>
<dbReference type="EC" id="1.1.1.22" evidence="3 7"/>
<dbReference type="GO" id="GO:0006065">
    <property type="term" value="P:UDP-glucuronate biosynthetic process"/>
    <property type="evidence" value="ECO:0007669"/>
    <property type="project" value="UniProtKB-UniPathway"/>
</dbReference>
<dbReference type="InterPro" id="IPR028357">
    <property type="entry name" value="UDPglc_DH_bac"/>
</dbReference>
<feature type="binding site" evidence="10">
    <location>
        <position position="35"/>
    </location>
    <ligand>
        <name>NAD(+)</name>
        <dbReference type="ChEBI" id="CHEBI:57540"/>
    </ligand>
</feature>
<feature type="binding site" evidence="10">
    <location>
        <position position="30"/>
    </location>
    <ligand>
        <name>NAD(+)</name>
        <dbReference type="ChEBI" id="CHEBI:57540"/>
    </ligand>
</feature>
<evidence type="ECO:0000313" key="13">
    <source>
        <dbReference type="Proteomes" id="UP000001916"/>
    </source>
</evidence>
<dbReference type="InterPro" id="IPR001732">
    <property type="entry name" value="UDP-Glc/GDP-Man_DH_N"/>
</dbReference>
<comment type="similarity">
    <text evidence="2 7">Belongs to the UDP-glucose/GDP-mannose dehydrogenase family.</text>
</comment>
<evidence type="ECO:0000259" key="11">
    <source>
        <dbReference type="SMART" id="SM00984"/>
    </source>
</evidence>
<dbReference type="SUPFAM" id="SSF48179">
    <property type="entry name" value="6-phosphogluconate dehydrogenase C-terminal domain-like"/>
    <property type="match status" value="1"/>
</dbReference>
<dbReference type="Gene3D" id="3.40.50.720">
    <property type="entry name" value="NAD(P)-binding Rossmann-like Domain"/>
    <property type="match status" value="2"/>
</dbReference>
<gene>
    <name evidence="12" type="ordered locus">Mesil_2750</name>
</gene>
<dbReference type="Pfam" id="PF03720">
    <property type="entry name" value="UDPG_MGDP_dh_C"/>
    <property type="match status" value="1"/>
</dbReference>
<keyword evidence="13" id="KW-1185">Reference proteome</keyword>
<dbReference type="Proteomes" id="UP000001916">
    <property type="component" value="Chromosome"/>
</dbReference>
<evidence type="ECO:0000256" key="6">
    <source>
        <dbReference type="ARBA" id="ARBA00047473"/>
    </source>
</evidence>
<dbReference type="GO" id="GO:0000271">
    <property type="term" value="P:polysaccharide biosynthetic process"/>
    <property type="evidence" value="ECO:0007669"/>
    <property type="project" value="InterPro"/>
</dbReference>
<dbReference type="STRING" id="526227.Mesil_2750"/>
<dbReference type="EMBL" id="CP002042">
    <property type="protein sequence ID" value="ADH64595.1"/>
    <property type="molecule type" value="Genomic_DNA"/>
</dbReference>
<evidence type="ECO:0000256" key="10">
    <source>
        <dbReference type="PIRSR" id="PIRSR500134-3"/>
    </source>
</evidence>
<dbReference type="InterPro" id="IPR017476">
    <property type="entry name" value="UDP-Glc/GDP-Man"/>
</dbReference>
<dbReference type="InterPro" id="IPR014027">
    <property type="entry name" value="UDP-Glc/GDP-Man_DH_C"/>
</dbReference>
<dbReference type="SMART" id="SM00984">
    <property type="entry name" value="UDPG_MGDP_dh_C"/>
    <property type="match status" value="1"/>
</dbReference>
<feature type="binding site" evidence="9">
    <location>
        <begin position="272"/>
        <end position="276"/>
    </location>
    <ligand>
        <name>substrate</name>
    </ligand>
</feature>
<feature type="binding site" evidence="10">
    <location>
        <position position="120"/>
    </location>
    <ligand>
        <name>NAD(+)</name>
        <dbReference type="ChEBI" id="CHEBI:57540"/>
    </ligand>
</feature>
<feature type="binding site" evidence="10">
    <location>
        <position position="160"/>
    </location>
    <ligand>
        <name>NAD(+)</name>
        <dbReference type="ChEBI" id="CHEBI:57540"/>
    </ligand>
</feature>
<dbReference type="PANTHER" id="PTHR43750">
    <property type="entry name" value="UDP-GLUCOSE 6-DEHYDROGENASE TUAD"/>
    <property type="match status" value="1"/>
</dbReference>
<keyword evidence="5 7" id="KW-0520">NAD</keyword>
<dbReference type="GO" id="GO:0051287">
    <property type="term" value="F:NAD binding"/>
    <property type="evidence" value="ECO:0007669"/>
    <property type="project" value="InterPro"/>
</dbReference>
<protein>
    <recommendedName>
        <fullName evidence="3 7">UDP-glucose 6-dehydrogenase</fullName>
        <ecNumber evidence="3 7">1.1.1.22</ecNumber>
    </recommendedName>
</protein>
<comment type="pathway">
    <text evidence="1">Nucleotide-sugar biosynthesis; UDP-alpha-D-glucuronate biosynthesis; UDP-alpha-D-glucuronate from UDP-alpha-D-glucose: step 1/1.</text>
</comment>
<dbReference type="SUPFAM" id="SSF52413">
    <property type="entry name" value="UDP-glucose/GDP-mannose dehydrogenase C-terminal domain"/>
    <property type="match status" value="1"/>
</dbReference>
<keyword evidence="4 7" id="KW-0560">Oxidoreductase</keyword>
<accession>D7BC98</accession>
<dbReference type="PANTHER" id="PTHR43750:SF3">
    <property type="entry name" value="UDP-GLUCOSE 6-DEHYDROGENASE TUAD"/>
    <property type="match status" value="1"/>
</dbReference>
<dbReference type="NCBIfam" id="TIGR03026">
    <property type="entry name" value="NDP-sugDHase"/>
    <property type="match status" value="1"/>
</dbReference>
<feature type="domain" description="UDP-glucose/GDP-mannose dehydrogenase C-terminal" evidence="11">
    <location>
        <begin position="336"/>
        <end position="439"/>
    </location>
</feature>
<dbReference type="AlphaFoldDB" id="D7BC98"/>
<feature type="binding site" evidence="10">
    <location>
        <position position="84"/>
    </location>
    <ligand>
        <name>NAD(+)</name>
        <dbReference type="ChEBI" id="CHEBI:57540"/>
    </ligand>
</feature>
<evidence type="ECO:0000256" key="4">
    <source>
        <dbReference type="ARBA" id="ARBA00023002"/>
    </source>
</evidence>
<evidence type="ECO:0000256" key="7">
    <source>
        <dbReference type="PIRNR" id="PIRNR000124"/>
    </source>
</evidence>
<name>D7BC98_ALLS1</name>
<dbReference type="GO" id="GO:0003979">
    <property type="term" value="F:UDP-glucose 6-dehydrogenase activity"/>
    <property type="evidence" value="ECO:0007669"/>
    <property type="project" value="UniProtKB-EC"/>
</dbReference>
<evidence type="ECO:0000256" key="1">
    <source>
        <dbReference type="ARBA" id="ARBA00004701"/>
    </source>
</evidence>
<evidence type="ECO:0000256" key="2">
    <source>
        <dbReference type="ARBA" id="ARBA00006601"/>
    </source>
</evidence>
<dbReference type="eggNOG" id="COG1004">
    <property type="taxonomic scope" value="Bacteria"/>
</dbReference>
<dbReference type="UniPathway" id="UPA00038">
    <property type="reaction ID" value="UER00491"/>
</dbReference>
<dbReference type="InterPro" id="IPR036291">
    <property type="entry name" value="NAD(P)-bd_dom_sf"/>
</dbReference>
<proteinExistence type="inferred from homology"/>
<dbReference type="Pfam" id="PF00984">
    <property type="entry name" value="UDPG_MGDP_dh"/>
    <property type="match status" value="1"/>
</dbReference>
<comment type="catalytic activity">
    <reaction evidence="6 7">
        <text>UDP-alpha-D-glucose + 2 NAD(+) + H2O = UDP-alpha-D-glucuronate + 2 NADH + 3 H(+)</text>
        <dbReference type="Rhea" id="RHEA:23596"/>
        <dbReference type="ChEBI" id="CHEBI:15377"/>
        <dbReference type="ChEBI" id="CHEBI:15378"/>
        <dbReference type="ChEBI" id="CHEBI:57540"/>
        <dbReference type="ChEBI" id="CHEBI:57945"/>
        <dbReference type="ChEBI" id="CHEBI:58052"/>
        <dbReference type="ChEBI" id="CHEBI:58885"/>
        <dbReference type="EC" id="1.1.1.22"/>
    </reaction>
</comment>
<evidence type="ECO:0000256" key="8">
    <source>
        <dbReference type="PIRSR" id="PIRSR500134-1"/>
    </source>
</evidence>
<dbReference type="OrthoDB" id="9803238at2"/>
<dbReference type="InterPro" id="IPR014026">
    <property type="entry name" value="UDP-Glc/GDP-Man_DH_dimer"/>
</dbReference>
<evidence type="ECO:0000256" key="3">
    <source>
        <dbReference type="ARBA" id="ARBA00012954"/>
    </source>
</evidence>
<feature type="binding site" evidence="10">
    <location>
        <position position="286"/>
    </location>
    <ligand>
        <name>NAD(+)</name>
        <dbReference type="ChEBI" id="CHEBI:57540"/>
    </ligand>
</feature>